<dbReference type="Gene3D" id="3.40.50.150">
    <property type="entry name" value="Vaccinia Virus protein VP39"/>
    <property type="match status" value="1"/>
</dbReference>
<keyword evidence="2" id="KW-0489">Methyltransferase</keyword>
<evidence type="ECO:0000256" key="8">
    <source>
        <dbReference type="RuleBase" id="RU362026"/>
    </source>
</evidence>
<dbReference type="InterPro" id="IPR002941">
    <property type="entry name" value="DNA_methylase_N4/N6"/>
</dbReference>
<protein>
    <recommendedName>
        <fullName evidence="8">Methyltransferase</fullName>
        <ecNumber evidence="8">2.1.1.-</ecNumber>
    </recommendedName>
</protein>
<dbReference type="PRINTS" id="PR00508">
    <property type="entry name" value="S21N4MTFRASE"/>
</dbReference>
<reference evidence="11 12" key="1">
    <citation type="submission" date="2018-06" db="EMBL/GenBank/DDBJ databases">
        <title>Pseudomonas diversity within urban Lake Michigan freshwaters.</title>
        <authorList>
            <person name="Batrich M."/>
            <person name="Hatzopoulos T."/>
            <person name="Putonti C."/>
        </authorList>
    </citation>
    <scope>NUCLEOTIDE SEQUENCE [LARGE SCALE GENOMIC DNA]</scope>
    <source>
        <strain evidence="11 12">MB-090624</strain>
    </source>
</reference>
<evidence type="ECO:0000256" key="4">
    <source>
        <dbReference type="ARBA" id="ARBA00022691"/>
    </source>
</evidence>
<comment type="similarity">
    <text evidence="1">Belongs to the N(4)/N(6)-methyltransferase family. N(4) subfamily.</text>
</comment>
<dbReference type="Proteomes" id="UP000248188">
    <property type="component" value="Unassembled WGS sequence"/>
</dbReference>
<evidence type="ECO:0000313" key="11">
    <source>
        <dbReference type="EMBL" id="PYC33894.1"/>
    </source>
</evidence>
<evidence type="ECO:0000256" key="7">
    <source>
        <dbReference type="ARBA" id="ARBA00049120"/>
    </source>
</evidence>
<keyword evidence="5" id="KW-0680">Restriction system</keyword>
<dbReference type="InterPro" id="IPR029063">
    <property type="entry name" value="SAM-dependent_MTases_sf"/>
</dbReference>
<dbReference type="GO" id="GO:0009307">
    <property type="term" value="P:DNA restriction-modification system"/>
    <property type="evidence" value="ECO:0007669"/>
    <property type="project" value="UniProtKB-KW"/>
</dbReference>
<comment type="catalytic activity">
    <reaction evidence="7">
        <text>a 2'-deoxycytidine in DNA + S-adenosyl-L-methionine = an N(4)-methyl-2'-deoxycytidine in DNA + S-adenosyl-L-homocysteine + H(+)</text>
        <dbReference type="Rhea" id="RHEA:16857"/>
        <dbReference type="Rhea" id="RHEA-COMP:11369"/>
        <dbReference type="Rhea" id="RHEA-COMP:13674"/>
        <dbReference type="ChEBI" id="CHEBI:15378"/>
        <dbReference type="ChEBI" id="CHEBI:57856"/>
        <dbReference type="ChEBI" id="CHEBI:59789"/>
        <dbReference type="ChEBI" id="CHEBI:85452"/>
        <dbReference type="ChEBI" id="CHEBI:137933"/>
        <dbReference type="EC" id="2.1.1.113"/>
    </reaction>
</comment>
<dbReference type="SUPFAM" id="SSF53335">
    <property type="entry name" value="S-adenosyl-L-methionine-dependent methyltransferases"/>
    <property type="match status" value="1"/>
</dbReference>
<dbReference type="GO" id="GO:0015667">
    <property type="term" value="F:site-specific DNA-methyltransferase (cytosine-N4-specific) activity"/>
    <property type="evidence" value="ECO:0007669"/>
    <property type="project" value="UniProtKB-EC"/>
</dbReference>
<feature type="region of interest" description="Disordered" evidence="9">
    <location>
        <begin position="206"/>
        <end position="260"/>
    </location>
</feature>
<dbReference type="GO" id="GO:0032259">
    <property type="term" value="P:methylation"/>
    <property type="evidence" value="ECO:0007669"/>
    <property type="project" value="UniProtKB-KW"/>
</dbReference>
<evidence type="ECO:0000313" key="12">
    <source>
        <dbReference type="Proteomes" id="UP000248188"/>
    </source>
</evidence>
<accession>A0A9Q6IEL3</accession>
<feature type="domain" description="DNA methylase N-4/N-6" evidence="10">
    <location>
        <begin position="24"/>
        <end position="337"/>
    </location>
</feature>
<sequence>MTEQHRILVGNCIDMMRTLPDQSVHTCVTSPPYFGLRDYGHDGQIGMEDTPGEFVNNLVAVFREVSRVLRDDGTLWLNMGDTYASIAGGYAPEGSAGKHDTVSKATRGAVLRGRRRTPPEGLKQKDLMGIPWRLAFALQDDGWYLRQDIIWSKPNPMPESIKDRCTKAHEYLFLLSKGPRYWFDQDAIREPAAQSSIQRWAQNVEDQAGSDRVPGKTNGSMKAVGGSRRNSFARETKYTEGDHGQTGQHRPGRPDIDYDTTRNKRSVWTVATIGFKGAHFATFPPELIRPCVLAGSPRGGMVLDPFGGAGTTALVAMQEGRKSLLCEINPSYAAMAERRIAEAWLAGAAQMDVFHDAKASEGLKSPPGPGAVTLTGR</sequence>
<proteinExistence type="inferred from homology"/>
<keyword evidence="6" id="KW-0238">DNA-binding</keyword>
<dbReference type="GO" id="GO:0003677">
    <property type="term" value="F:DNA binding"/>
    <property type="evidence" value="ECO:0007669"/>
    <property type="project" value="UniProtKB-KW"/>
</dbReference>
<evidence type="ECO:0000256" key="9">
    <source>
        <dbReference type="SAM" id="MobiDB-lite"/>
    </source>
</evidence>
<feature type="compositionally biased region" description="Basic and acidic residues" evidence="9">
    <location>
        <begin position="232"/>
        <end position="243"/>
    </location>
</feature>
<dbReference type="Pfam" id="PF01555">
    <property type="entry name" value="N6_N4_Mtase"/>
    <property type="match status" value="1"/>
</dbReference>
<evidence type="ECO:0000256" key="2">
    <source>
        <dbReference type="ARBA" id="ARBA00022603"/>
    </source>
</evidence>
<comment type="caution">
    <text evidence="11">The sequence shown here is derived from an EMBL/GenBank/DDBJ whole genome shotgun (WGS) entry which is preliminary data.</text>
</comment>
<evidence type="ECO:0000256" key="6">
    <source>
        <dbReference type="ARBA" id="ARBA00023125"/>
    </source>
</evidence>
<evidence type="ECO:0000256" key="5">
    <source>
        <dbReference type="ARBA" id="ARBA00022747"/>
    </source>
</evidence>
<dbReference type="EMBL" id="QJRN01000012">
    <property type="protein sequence ID" value="PYC33894.1"/>
    <property type="molecule type" value="Genomic_DNA"/>
</dbReference>
<dbReference type="GO" id="GO:0008170">
    <property type="term" value="F:N-methyltransferase activity"/>
    <property type="evidence" value="ECO:0007669"/>
    <property type="project" value="InterPro"/>
</dbReference>
<name>A0A9Q6IEL3_9PSED</name>
<evidence type="ECO:0000256" key="3">
    <source>
        <dbReference type="ARBA" id="ARBA00022679"/>
    </source>
</evidence>
<dbReference type="AlphaFoldDB" id="A0A9Q6IEL3"/>
<keyword evidence="3" id="KW-0808">Transferase</keyword>
<evidence type="ECO:0000259" key="10">
    <source>
        <dbReference type="Pfam" id="PF01555"/>
    </source>
</evidence>
<dbReference type="RefSeq" id="WP_110652711.1">
    <property type="nucleotide sequence ID" value="NZ_QJRN01000012.1"/>
</dbReference>
<gene>
    <name evidence="11" type="ORF">DMX08_19550</name>
</gene>
<dbReference type="InterPro" id="IPR001091">
    <property type="entry name" value="RM_Methyltransferase"/>
</dbReference>
<evidence type="ECO:0000256" key="1">
    <source>
        <dbReference type="ARBA" id="ARBA00010203"/>
    </source>
</evidence>
<dbReference type="EC" id="2.1.1.-" evidence="8"/>
<organism evidence="11 12">
    <name type="scientific">Pseudomonas protegens</name>
    <dbReference type="NCBI Taxonomy" id="380021"/>
    <lineage>
        <taxon>Bacteria</taxon>
        <taxon>Pseudomonadati</taxon>
        <taxon>Pseudomonadota</taxon>
        <taxon>Gammaproteobacteria</taxon>
        <taxon>Pseudomonadales</taxon>
        <taxon>Pseudomonadaceae</taxon>
        <taxon>Pseudomonas</taxon>
    </lineage>
</organism>
<keyword evidence="4" id="KW-0949">S-adenosyl-L-methionine</keyword>
<dbReference type="PROSITE" id="PS00093">
    <property type="entry name" value="N4_MTASE"/>
    <property type="match status" value="1"/>
</dbReference>
<dbReference type="InterPro" id="IPR017985">
    <property type="entry name" value="MeTrfase_CN4_CS"/>
</dbReference>